<dbReference type="GO" id="GO:0015031">
    <property type="term" value="P:protein transport"/>
    <property type="evidence" value="ECO:0007669"/>
    <property type="project" value="UniProtKB-UniRule"/>
</dbReference>
<dbReference type="InterPro" id="IPR032197">
    <property type="entry name" value="Atg7_N"/>
</dbReference>
<dbReference type="Gene3D" id="3.40.140.100">
    <property type="entry name" value="Ubiquitin-like modifier-activating enzyme ATG7 C-terminal domain"/>
    <property type="match status" value="1"/>
</dbReference>
<comment type="caution">
    <text evidence="10">The sequence shown here is derived from an EMBL/GenBank/DDBJ whole genome shotgun (WGS) entry which is preliminary data.</text>
</comment>
<dbReference type="EMBL" id="BMAV01025654">
    <property type="protein sequence ID" value="GFS43447.1"/>
    <property type="molecule type" value="Genomic_DNA"/>
</dbReference>
<dbReference type="GO" id="GO:0000407">
    <property type="term" value="C:phagophore assembly site"/>
    <property type="evidence" value="ECO:0007669"/>
    <property type="project" value="UniProtKB-SubCell"/>
</dbReference>
<evidence type="ECO:0000259" key="8">
    <source>
        <dbReference type="Pfam" id="PF00899"/>
    </source>
</evidence>
<dbReference type="GO" id="GO:0019778">
    <property type="term" value="F:Atg12 activating enzyme activity"/>
    <property type="evidence" value="ECO:0007669"/>
    <property type="project" value="TreeGrafter"/>
</dbReference>
<dbReference type="InterPro" id="IPR042523">
    <property type="entry name" value="Atg7_N_2"/>
</dbReference>
<keyword evidence="3 7" id="KW-0813">Transport</keyword>
<dbReference type="GO" id="GO:0006995">
    <property type="term" value="P:cellular response to nitrogen starvation"/>
    <property type="evidence" value="ECO:0007669"/>
    <property type="project" value="TreeGrafter"/>
</dbReference>
<dbReference type="GO" id="GO:0000422">
    <property type="term" value="P:autophagy of mitochondrion"/>
    <property type="evidence" value="ECO:0007669"/>
    <property type="project" value="TreeGrafter"/>
</dbReference>
<dbReference type="Proteomes" id="UP000886998">
    <property type="component" value="Unassembled WGS sequence"/>
</dbReference>
<dbReference type="FunFam" id="3.40.50.720:FF:000243">
    <property type="entry name" value="Ubiquitin-like modifier-activating enzyme ATG7"/>
    <property type="match status" value="1"/>
</dbReference>
<comment type="subunit">
    <text evidence="7">Homodimer.</text>
</comment>
<dbReference type="PANTHER" id="PTHR10953:SF3">
    <property type="entry name" value="UBIQUITIN-LIKE MODIFIER-ACTIVATING ENZYME ATG7"/>
    <property type="match status" value="1"/>
</dbReference>
<dbReference type="PANTHER" id="PTHR10953">
    <property type="entry name" value="UBIQUITIN-ACTIVATING ENZYME E1"/>
    <property type="match status" value="1"/>
</dbReference>
<dbReference type="InterPro" id="IPR045886">
    <property type="entry name" value="ThiF/MoeB/HesA"/>
</dbReference>
<evidence type="ECO:0000259" key="9">
    <source>
        <dbReference type="Pfam" id="PF16420"/>
    </source>
</evidence>
<dbReference type="AlphaFoldDB" id="A0A8X6IF78"/>
<feature type="active site" description="Glycyl thioester intermediate" evidence="6">
    <location>
        <position position="542"/>
    </location>
</feature>
<keyword evidence="7" id="KW-0963">Cytoplasm</keyword>
<organism evidence="10 11">
    <name type="scientific">Trichonephila inaurata madagascariensis</name>
    <dbReference type="NCBI Taxonomy" id="2747483"/>
    <lineage>
        <taxon>Eukaryota</taxon>
        <taxon>Metazoa</taxon>
        <taxon>Ecdysozoa</taxon>
        <taxon>Arthropoda</taxon>
        <taxon>Chelicerata</taxon>
        <taxon>Arachnida</taxon>
        <taxon>Araneae</taxon>
        <taxon>Araneomorphae</taxon>
        <taxon>Entelegynae</taxon>
        <taxon>Araneoidea</taxon>
        <taxon>Nephilidae</taxon>
        <taxon>Trichonephila</taxon>
        <taxon>Trichonephila inaurata</taxon>
    </lineage>
</organism>
<sequence length="676" mass="75320">MSEELLQFAPFSSAVDAGFWYQLTKKKLDIFKLDDSPVEISGFYAVNSSLALSPVANIDYSAFDESINIPPGNLPLKGILINTNTLEDFKSKDKKALLQSVGLKIWEAIVNGTALENPLTLQSVLCLTFADLKKYHYYYWFAFPALLFPNSTVCKETKKINDYFLSNEIAQFSSSYNLLSSSSKALFLVFRDGSGCSVFDLKEYETLKKKDGKILLGFTDPSRFDNHPGWPLRNALTLITYHWGQDQSVWDIVCFREYTKDGKRFCDKSIVISVEIKPGAIPKECPDIVGWEKNKSKLAPRKVDMSQSMNPEKLADAAVDLNLKLMRWRLSPDLQLETIKSTRCLLFGAGTLGCNVARCLMGWGVHKITFIDNGNVSYSNPVRQTLFEFADCLEGGKPKAVAAAEALKRIFPGVESKGQVLNVPMPGHAVPENMLDQVRSDIKLIEELIDSHDVIFLLTDTRESRWLPSLISASKEKIVVNAALGFDTFLVMRHGFRQFSDASGDNQPNSSLDENYDLGCYFCNDVVAPGNSVADRTLDQQCTVTRPGISYTAAGIAVELMVSILQHPKKALAPAAIKEPNSSLDDDYSTQLGIVPHQIRGFLYTFQNSILLSKSYNKCTACSLKVIEEYRKSGSDFVVKVMNSSQHLEDITGLSKLMENITGDEVLVFSDDDDDY</sequence>
<dbReference type="Pfam" id="PF00899">
    <property type="entry name" value="ThiF"/>
    <property type="match status" value="1"/>
</dbReference>
<dbReference type="Gene3D" id="3.40.50.720">
    <property type="entry name" value="NAD(P)-binding Rossmann-like Domain"/>
    <property type="match status" value="1"/>
</dbReference>
<keyword evidence="4 7" id="KW-0653">Protein transport</keyword>
<evidence type="ECO:0000256" key="4">
    <source>
        <dbReference type="ARBA" id="ARBA00022927"/>
    </source>
</evidence>
<dbReference type="NCBIfam" id="TIGR01381">
    <property type="entry name" value="E1_like_apg7"/>
    <property type="match status" value="1"/>
</dbReference>
<evidence type="ECO:0000256" key="6">
    <source>
        <dbReference type="PIRSR" id="PIRSR606285-1"/>
    </source>
</evidence>
<proteinExistence type="inferred from homology"/>
<dbReference type="Pfam" id="PF16420">
    <property type="entry name" value="ATG7_N"/>
    <property type="match status" value="1"/>
</dbReference>
<dbReference type="FunFam" id="3.40.140.70:FF:000001">
    <property type="entry name" value="Ubiquitin-like modifier-activating enzyme atg7"/>
    <property type="match status" value="1"/>
</dbReference>
<dbReference type="InterPro" id="IPR042522">
    <property type="entry name" value="Atg7_N_1"/>
</dbReference>
<evidence type="ECO:0000256" key="2">
    <source>
        <dbReference type="ARBA" id="ARBA00017647"/>
    </source>
</evidence>
<name>A0A8X6IF78_9ARAC</name>
<feature type="domain" description="Ubiquitin-like modifier-activating enzyme Atg7 N-terminal" evidence="9">
    <location>
        <begin position="6"/>
        <end position="309"/>
    </location>
</feature>
<dbReference type="GO" id="GO:0000045">
    <property type="term" value="P:autophagosome assembly"/>
    <property type="evidence" value="ECO:0007669"/>
    <property type="project" value="TreeGrafter"/>
</dbReference>
<evidence type="ECO:0000313" key="11">
    <source>
        <dbReference type="Proteomes" id="UP000886998"/>
    </source>
</evidence>
<keyword evidence="5 7" id="KW-0072">Autophagy</keyword>
<dbReference type="GO" id="GO:0032446">
    <property type="term" value="P:protein modification by small protein conjugation"/>
    <property type="evidence" value="ECO:0007669"/>
    <property type="project" value="TreeGrafter"/>
</dbReference>
<evidence type="ECO:0000256" key="7">
    <source>
        <dbReference type="RuleBase" id="RU366022"/>
    </source>
</evidence>
<accession>A0A8X6IF78</accession>
<dbReference type="Gene3D" id="3.40.140.70">
    <property type="entry name" value="Ubiquitin-like modifier-activating enzyme ATG7 N-terminal domain"/>
    <property type="match status" value="1"/>
</dbReference>
<evidence type="ECO:0000313" key="10">
    <source>
        <dbReference type="EMBL" id="GFS43447.1"/>
    </source>
</evidence>
<gene>
    <name evidence="10" type="primary">ATG7</name>
    <name evidence="10" type="ORF">TNIN_317401</name>
</gene>
<dbReference type="InterPro" id="IPR000594">
    <property type="entry name" value="ThiF_NAD_FAD-bd"/>
</dbReference>
<evidence type="ECO:0000256" key="3">
    <source>
        <dbReference type="ARBA" id="ARBA00022448"/>
    </source>
</evidence>
<comment type="subcellular location">
    <subcellularLocation>
        <location evidence="7">Cytoplasm</location>
    </subcellularLocation>
    <subcellularLocation>
        <location evidence="7">Preautophagosomal structure</location>
    </subcellularLocation>
</comment>
<feature type="domain" description="THIF-type NAD/FAD binding fold" evidence="8">
    <location>
        <begin position="326"/>
        <end position="574"/>
    </location>
</feature>
<dbReference type="SUPFAM" id="SSF69572">
    <property type="entry name" value="Activating enzymes of the ubiquitin-like proteins"/>
    <property type="match status" value="1"/>
</dbReference>
<protein>
    <recommendedName>
        <fullName evidence="2 7">Ubiquitin-like modifier-activating enzyme ATG7</fullName>
    </recommendedName>
    <alternativeName>
        <fullName evidence="7">Autophagy-related protein 7</fullName>
    </alternativeName>
</protein>
<dbReference type="GO" id="GO:0019779">
    <property type="term" value="F:Atg8 activating enzyme activity"/>
    <property type="evidence" value="ECO:0007669"/>
    <property type="project" value="TreeGrafter"/>
</dbReference>
<dbReference type="InterPro" id="IPR035985">
    <property type="entry name" value="Ubiquitin-activating_enz"/>
</dbReference>
<comment type="function">
    <text evidence="7">E1-like activating enzyme involved in the 2 ubiquitin-like systems required for autophagy.</text>
</comment>
<dbReference type="GO" id="GO:0034727">
    <property type="term" value="P:piecemeal microautophagy of the nucleus"/>
    <property type="evidence" value="ECO:0007669"/>
    <property type="project" value="TreeGrafter"/>
</dbReference>
<dbReference type="OrthoDB" id="338614at2759"/>
<keyword evidence="11" id="KW-1185">Reference proteome</keyword>
<reference evidence="10" key="1">
    <citation type="submission" date="2020-08" db="EMBL/GenBank/DDBJ databases">
        <title>Multicomponent nature underlies the extraordinary mechanical properties of spider dragline silk.</title>
        <authorList>
            <person name="Kono N."/>
            <person name="Nakamura H."/>
            <person name="Mori M."/>
            <person name="Yoshida Y."/>
            <person name="Ohtoshi R."/>
            <person name="Malay A.D."/>
            <person name="Moran D.A.P."/>
            <person name="Tomita M."/>
            <person name="Numata K."/>
            <person name="Arakawa K."/>
        </authorList>
    </citation>
    <scope>NUCLEOTIDE SEQUENCE</scope>
</reference>
<dbReference type="InterPro" id="IPR006285">
    <property type="entry name" value="Atg7"/>
</dbReference>
<comment type="similarity">
    <text evidence="1 7">Belongs to the ATG7 family.</text>
</comment>
<evidence type="ECO:0000256" key="1">
    <source>
        <dbReference type="ARBA" id="ARBA00010931"/>
    </source>
</evidence>
<evidence type="ECO:0000256" key="5">
    <source>
        <dbReference type="ARBA" id="ARBA00023006"/>
    </source>
</evidence>
<keyword evidence="7" id="KW-0833">Ubl conjugation pathway</keyword>
<dbReference type="CDD" id="cd01486">
    <property type="entry name" value="Apg7"/>
    <property type="match status" value="1"/>
</dbReference>